<comment type="caution">
    <text evidence="2">The sequence shown here is derived from an EMBL/GenBank/DDBJ whole genome shotgun (WGS) entry which is preliminary data.</text>
</comment>
<feature type="transmembrane region" description="Helical" evidence="1">
    <location>
        <begin position="37"/>
        <end position="55"/>
    </location>
</feature>
<organism evidence="2 3">
    <name type="scientific">Spongiibacter thalassae</name>
    <dbReference type="NCBI Taxonomy" id="2721624"/>
    <lineage>
        <taxon>Bacteria</taxon>
        <taxon>Pseudomonadati</taxon>
        <taxon>Pseudomonadota</taxon>
        <taxon>Gammaproteobacteria</taxon>
        <taxon>Cellvibrionales</taxon>
        <taxon>Spongiibacteraceae</taxon>
        <taxon>Spongiibacter</taxon>
    </lineage>
</organism>
<dbReference type="PANTHER" id="PTHR34289:SF8">
    <property type="entry name" value="DUF819 DOMAIN-CONTAINING PROTEIN"/>
    <property type="match status" value="1"/>
</dbReference>
<dbReference type="PANTHER" id="PTHR34289">
    <property type="entry name" value="PROTEIN, PUTATIVE (DUF819)-RELATED"/>
    <property type="match status" value="1"/>
</dbReference>
<feature type="transmembrane region" description="Helical" evidence="1">
    <location>
        <begin position="93"/>
        <end position="115"/>
    </location>
</feature>
<protein>
    <submittedName>
        <fullName evidence="2">DUF819 family protein</fullName>
    </submittedName>
</protein>
<feature type="transmembrane region" description="Helical" evidence="1">
    <location>
        <begin position="356"/>
        <end position="379"/>
    </location>
</feature>
<feature type="transmembrane region" description="Helical" evidence="1">
    <location>
        <begin position="218"/>
        <end position="238"/>
    </location>
</feature>
<proteinExistence type="predicted"/>
<feature type="transmembrane region" description="Helical" evidence="1">
    <location>
        <begin position="244"/>
        <end position="264"/>
    </location>
</feature>
<feature type="transmembrane region" description="Helical" evidence="1">
    <location>
        <begin position="276"/>
        <end position="295"/>
    </location>
</feature>
<keyword evidence="1" id="KW-1133">Transmembrane helix</keyword>
<dbReference type="EMBL" id="JAAWWK010000003">
    <property type="protein sequence ID" value="NKI17658.1"/>
    <property type="molecule type" value="Genomic_DNA"/>
</dbReference>
<reference evidence="2 3" key="1">
    <citation type="submission" date="2020-04" db="EMBL/GenBank/DDBJ databases">
        <authorList>
            <person name="Yoon J."/>
        </authorList>
    </citation>
    <scope>NUCLEOTIDE SEQUENCE [LARGE SCALE GENOMIC DNA]</scope>
    <source>
        <strain evidence="2 3">KMU-166</strain>
    </source>
</reference>
<evidence type="ECO:0000313" key="3">
    <source>
        <dbReference type="Proteomes" id="UP000765845"/>
    </source>
</evidence>
<feature type="transmembrane region" description="Helical" evidence="1">
    <location>
        <begin position="61"/>
        <end position="81"/>
    </location>
</feature>
<dbReference type="Pfam" id="PF05684">
    <property type="entry name" value="DUF819"/>
    <property type="match status" value="1"/>
</dbReference>
<dbReference type="InterPro" id="IPR008537">
    <property type="entry name" value="DUF819"/>
</dbReference>
<feature type="transmembrane region" description="Helical" evidence="1">
    <location>
        <begin position="301"/>
        <end position="323"/>
    </location>
</feature>
<keyword evidence="1" id="KW-0812">Transmembrane</keyword>
<evidence type="ECO:0000313" key="2">
    <source>
        <dbReference type="EMBL" id="NKI17658.1"/>
    </source>
</evidence>
<feature type="transmembrane region" description="Helical" evidence="1">
    <location>
        <begin position="153"/>
        <end position="175"/>
    </location>
</feature>
<feature type="transmembrane region" description="Helical" evidence="1">
    <location>
        <begin position="6"/>
        <end position="28"/>
    </location>
</feature>
<keyword evidence="1" id="KW-0472">Membrane</keyword>
<gene>
    <name evidence="2" type="ORF">HCU74_09520</name>
</gene>
<accession>A0ABX1GGU4</accession>
<sequence>MTDSFIAPTASFTLLVLIFSLVAFGLWLERRPRVGQFAVLLIILLPALLSSLGVLPRSAPVYGLVAMDFVPLALPMLLFQADMRKIWRESGRVLIAFLGAAGATLLGCLIALPWVELGSQEGVWAGILTAGFIGGSVNAGAVAVAMDKATDPMMGVAVAAVFAVAVPFLALLLALPEMPRAWRLFSNRGEECSGSVPVAVATPVQAHPEQAQISAQSLCAALALSGVICVVSGALAEWLNYPPLKYLAITLLSVGVASLFPRQLHHLNGHYELGQILIYCFFAVVGVQINFVLAYTAGAHIMAFTAILLSVHLLVLSIFGRLLKLSGPELLVASNACILSAPTAAAMAVAKGWRSLITPALLCGVLGYAIANLVGIGLAELL</sequence>
<name>A0ABX1GGU4_9GAMM</name>
<feature type="transmembrane region" description="Helical" evidence="1">
    <location>
        <begin position="330"/>
        <end position="350"/>
    </location>
</feature>
<keyword evidence="3" id="KW-1185">Reference proteome</keyword>
<evidence type="ECO:0000256" key="1">
    <source>
        <dbReference type="SAM" id="Phobius"/>
    </source>
</evidence>
<dbReference type="Proteomes" id="UP000765845">
    <property type="component" value="Unassembled WGS sequence"/>
</dbReference>
<dbReference type="RefSeq" id="WP_168450205.1">
    <property type="nucleotide sequence ID" value="NZ_JAAWWK010000003.1"/>
</dbReference>